<dbReference type="STRING" id="1494590.ATN84_01590"/>
<dbReference type="RefSeq" id="WP_068879782.1">
    <property type="nucleotide sequence ID" value="NZ_LNTU01000001.1"/>
</dbReference>
<organism evidence="2 3">
    <name type="scientific">Paramesorhizobium deserti</name>
    <dbReference type="NCBI Taxonomy" id="1494590"/>
    <lineage>
        <taxon>Bacteria</taxon>
        <taxon>Pseudomonadati</taxon>
        <taxon>Pseudomonadota</taxon>
        <taxon>Alphaproteobacteria</taxon>
        <taxon>Hyphomicrobiales</taxon>
        <taxon>Phyllobacteriaceae</taxon>
        <taxon>Paramesorhizobium</taxon>
    </lineage>
</organism>
<dbReference type="EMBL" id="LNTU01000001">
    <property type="protein sequence ID" value="KXF78513.1"/>
    <property type="molecule type" value="Genomic_DNA"/>
</dbReference>
<protein>
    <submittedName>
        <fullName evidence="2">Uncharacterized protein</fullName>
    </submittedName>
</protein>
<sequence>MTDASFQWDPHSDQTYNEDNDLPLTGSAASFNKDPGKSFTMDAPGRTLTLLTSFGDGKTEWGGLATSTATPPTIFNIANGTLVYDGAQQHALYMSQNPQSTMQFTVQNQAQFRLQNAAGALFEWPLTINITQNGSFEIFDTEGLVLEGSDTHITLTDAAKMSARVRNVMQLGWTQIDVSTSSASSPNGAYALDLAAGSRLITYKAKLNFSAASMVRISAASLQMDEETLISASESAVSHFQFDASSTPPPAEGSGYVLGPGSARMRFDGYSGNNPFDIPNKDYWPKLFTIVSNGTVNGGKIMIQNPIGDAGVAFMLQQGLIAIDDEIQTGTSRLNITNDSQGYTHISQKN</sequence>
<reference evidence="2 3" key="1">
    <citation type="submission" date="2015-11" db="EMBL/GenBank/DDBJ databases">
        <title>Draft genome sequence of Paramesorhizobium deserti A-3-E, a strain highly resistant to diverse beta-lactam antibiotics.</title>
        <authorList>
            <person name="Lv R."/>
            <person name="Yang X."/>
            <person name="Fang N."/>
            <person name="Guo J."/>
            <person name="Luo X."/>
            <person name="Peng F."/>
            <person name="Yang R."/>
            <person name="Cui Y."/>
            <person name="Fang C."/>
            <person name="Song Y."/>
        </authorList>
    </citation>
    <scope>NUCLEOTIDE SEQUENCE [LARGE SCALE GENOMIC DNA]</scope>
    <source>
        <strain evidence="2 3">A-3-E</strain>
    </source>
</reference>
<feature type="region of interest" description="Disordered" evidence="1">
    <location>
        <begin position="1"/>
        <end position="39"/>
    </location>
</feature>
<gene>
    <name evidence="2" type="ORF">ATN84_01590</name>
</gene>
<dbReference type="Proteomes" id="UP000070107">
    <property type="component" value="Unassembled WGS sequence"/>
</dbReference>
<evidence type="ECO:0000256" key="1">
    <source>
        <dbReference type="SAM" id="MobiDB-lite"/>
    </source>
</evidence>
<proteinExistence type="predicted"/>
<keyword evidence="3" id="KW-1185">Reference proteome</keyword>
<accession>A0A135HZC3</accession>
<dbReference type="AlphaFoldDB" id="A0A135HZC3"/>
<evidence type="ECO:0000313" key="3">
    <source>
        <dbReference type="Proteomes" id="UP000070107"/>
    </source>
</evidence>
<comment type="caution">
    <text evidence="2">The sequence shown here is derived from an EMBL/GenBank/DDBJ whole genome shotgun (WGS) entry which is preliminary data.</text>
</comment>
<dbReference type="OrthoDB" id="9030557at2"/>
<name>A0A135HZC3_9HYPH</name>
<evidence type="ECO:0000313" key="2">
    <source>
        <dbReference type="EMBL" id="KXF78513.1"/>
    </source>
</evidence>